<evidence type="ECO:0000256" key="1">
    <source>
        <dbReference type="ARBA" id="ARBA00022962"/>
    </source>
</evidence>
<keyword evidence="2" id="KW-0436">Ligase</keyword>
<comment type="catalytic activity">
    <reaction evidence="2">
        <text>L-glutamine + H2O = L-glutamate + NH4(+)</text>
        <dbReference type="Rhea" id="RHEA:15889"/>
        <dbReference type="ChEBI" id="CHEBI:15377"/>
        <dbReference type="ChEBI" id="CHEBI:28938"/>
        <dbReference type="ChEBI" id="CHEBI:29985"/>
        <dbReference type="ChEBI" id="CHEBI:58359"/>
        <dbReference type="EC" id="3.5.1.2"/>
    </reaction>
</comment>
<dbReference type="AlphaFoldDB" id="A0A6M8B2N5"/>
<dbReference type="RefSeq" id="WP_159522686.1">
    <property type="nucleotide sequence ID" value="NZ_CP053642.1"/>
</dbReference>
<evidence type="ECO:0000313" key="5">
    <source>
        <dbReference type="Proteomes" id="UP000504752"/>
    </source>
</evidence>
<protein>
    <recommendedName>
        <fullName evidence="2">Lipid II isoglutaminyl synthase (glutamine-hydrolyzing) subunit GatD</fullName>
        <ecNumber evidence="2">6.3.5.13</ecNumber>
    </recommendedName>
    <alternativeName>
        <fullName evidence="2">Lipid II isoglutaminyl synthase glutaminase subunit</fullName>
        <ecNumber evidence="2">3.5.1.2</ecNumber>
    </alternativeName>
</protein>
<feature type="active site" evidence="2">
    <location>
        <position position="206"/>
    </location>
</feature>
<evidence type="ECO:0000256" key="2">
    <source>
        <dbReference type="HAMAP-Rule" id="MF_02213"/>
    </source>
</evidence>
<keyword evidence="2" id="KW-0961">Cell wall biogenesis/degradation</keyword>
<proteinExistence type="inferred from homology"/>
<dbReference type="InterPro" id="IPR011698">
    <property type="entry name" value="GATase_3"/>
</dbReference>
<dbReference type="GO" id="GO:0016740">
    <property type="term" value="F:transferase activity"/>
    <property type="evidence" value="ECO:0007669"/>
    <property type="project" value="UniProtKB-KW"/>
</dbReference>
<organism evidence="4 5">
    <name type="scientific">Actinomyces marmotae</name>
    <dbReference type="NCBI Taxonomy" id="2737173"/>
    <lineage>
        <taxon>Bacteria</taxon>
        <taxon>Bacillati</taxon>
        <taxon>Actinomycetota</taxon>
        <taxon>Actinomycetes</taxon>
        <taxon>Actinomycetales</taxon>
        <taxon>Actinomycetaceae</taxon>
        <taxon>Actinomyces</taxon>
    </lineage>
</organism>
<dbReference type="PROSITE" id="PS51274">
    <property type="entry name" value="GATASE_COBBQ"/>
    <property type="match status" value="1"/>
</dbReference>
<dbReference type="EMBL" id="CP053642">
    <property type="protein sequence ID" value="QKD78977.1"/>
    <property type="molecule type" value="Genomic_DNA"/>
</dbReference>
<reference evidence="4 5" key="1">
    <citation type="submission" date="2020-05" db="EMBL/GenBank/DDBJ databases">
        <title>Actinomyces sp. zg-325.</title>
        <authorList>
            <person name="Yang C."/>
        </authorList>
    </citation>
    <scope>NUCLEOTIDE SEQUENCE [LARGE SCALE GENOMIC DNA]</scope>
    <source>
        <strain evidence="5">zg-325</strain>
    </source>
</reference>
<dbReference type="KEGG" id="amam:HPC72_00700"/>
<dbReference type="GO" id="GO:0009252">
    <property type="term" value="P:peptidoglycan biosynthetic process"/>
    <property type="evidence" value="ECO:0007669"/>
    <property type="project" value="UniProtKB-UniRule"/>
</dbReference>
<comment type="catalytic activity">
    <reaction evidence="2">
        <text>beta-D-GlcNAc-(1-&gt;4)-Mur2Ac(oyl-L-Ala-gamma-D-Glu-L-Lys-D-Ala-D-Ala)-di-trans,octa-cis-undecaprenyl diphosphate + L-glutamine + ATP + H2O = beta-D-GlcNAc-(1-&gt;4)-Mur2Ac(oyl-L-Ala-D-isoglutaminyl-L-Lys-D-Ala-D-Ala)-di-trans,octa-cis-undecaprenyl diphosphate + L-glutamate + ADP + phosphate + H(+)</text>
        <dbReference type="Rhea" id="RHEA:57928"/>
        <dbReference type="ChEBI" id="CHEBI:15377"/>
        <dbReference type="ChEBI" id="CHEBI:15378"/>
        <dbReference type="ChEBI" id="CHEBI:29985"/>
        <dbReference type="ChEBI" id="CHEBI:30616"/>
        <dbReference type="ChEBI" id="CHEBI:43474"/>
        <dbReference type="ChEBI" id="CHEBI:58359"/>
        <dbReference type="ChEBI" id="CHEBI:60033"/>
        <dbReference type="ChEBI" id="CHEBI:62233"/>
        <dbReference type="ChEBI" id="CHEBI:456216"/>
        <dbReference type="EC" id="6.3.5.13"/>
    </reaction>
</comment>
<comment type="similarity">
    <text evidence="2">Belongs to the CobB/CobQ family. GatD subfamily.</text>
</comment>
<sequence length="259" mass="27464">MSAQLYEHSGEAGGASAGALRVLQLYPRDMNIYGDWGNTLVLARRAQWRGYDVEVLSYDPGDELPDGVHLVVGGGGQDSGQERITADLQARSAELRAWAADGVPMLVICGLYQLFGHRFLTAQGSEIPGISVFDAETVAGHGRLIGNITTTSEIFGDIVGYENHSGLTTLAPGQAPFGRVRSGDGNNGQDGTEGALAHHVIGTYLHGSLLPKNPAVADWLLERAVRAAGLEWVGEDVAHPGLDGAWADRARAVAMSRPR</sequence>
<gene>
    <name evidence="2" type="primary">gatD</name>
    <name evidence="4" type="ORF">HPC72_00700</name>
</gene>
<keyword evidence="2" id="KW-0378">Hydrolase</keyword>
<feature type="domain" description="CobB/CobQ-like glutamine amidotransferase" evidence="3">
    <location>
        <begin position="22"/>
        <end position="213"/>
    </location>
</feature>
<evidence type="ECO:0000259" key="3">
    <source>
        <dbReference type="Pfam" id="PF07685"/>
    </source>
</evidence>
<dbReference type="InterPro" id="IPR033949">
    <property type="entry name" value="CobQ_GATase1"/>
</dbReference>
<feature type="binding site" evidence="2">
    <location>
        <position position="143"/>
    </location>
    <ligand>
        <name>substrate</name>
    </ligand>
</feature>
<dbReference type="PANTHER" id="PTHR21343:SF9">
    <property type="entry name" value="LIPID II ISOGLUTAMINYL SYNTHASE (GLUTAMINE-HYDROLYZING) SUBUNIT GATD"/>
    <property type="match status" value="1"/>
</dbReference>
<dbReference type="GO" id="GO:0004359">
    <property type="term" value="F:glutaminase activity"/>
    <property type="evidence" value="ECO:0007669"/>
    <property type="project" value="UniProtKB-UniRule"/>
</dbReference>
<comment type="subunit">
    <text evidence="2">Forms a heterodimer with MurT.</text>
</comment>
<dbReference type="PANTHER" id="PTHR21343">
    <property type="entry name" value="DETHIOBIOTIN SYNTHETASE"/>
    <property type="match status" value="1"/>
</dbReference>
<dbReference type="CDD" id="cd01750">
    <property type="entry name" value="GATase1_CobQ"/>
    <property type="match status" value="1"/>
</dbReference>
<comment type="pathway">
    <text evidence="2">Cell wall biogenesis; peptidoglycan biosynthesis.</text>
</comment>
<dbReference type="UniPathway" id="UPA00219"/>
<keyword evidence="4" id="KW-0808">Transferase</keyword>
<dbReference type="Proteomes" id="UP000504752">
    <property type="component" value="Chromosome"/>
</dbReference>
<keyword evidence="2" id="KW-0573">Peptidoglycan synthesis</keyword>
<dbReference type="Pfam" id="PF07685">
    <property type="entry name" value="GATase_3"/>
    <property type="match status" value="1"/>
</dbReference>
<dbReference type="InterPro" id="IPR029062">
    <property type="entry name" value="Class_I_gatase-like"/>
</dbReference>
<name>A0A6M8B2N5_9ACTO</name>
<dbReference type="InterPro" id="IPR043702">
    <property type="entry name" value="Lipid_II_synth_GatD"/>
</dbReference>
<feature type="active site" description="Nucleophile" evidence="2">
    <location>
        <position position="109"/>
    </location>
</feature>
<dbReference type="GO" id="GO:0008360">
    <property type="term" value="P:regulation of cell shape"/>
    <property type="evidence" value="ECO:0007669"/>
    <property type="project" value="UniProtKB-KW"/>
</dbReference>
<keyword evidence="5" id="KW-1185">Reference proteome</keyword>
<dbReference type="GO" id="GO:0140282">
    <property type="term" value="F:carbon-nitrogen ligase activity on lipid II"/>
    <property type="evidence" value="ECO:0007669"/>
    <property type="project" value="UniProtKB-UniRule"/>
</dbReference>
<accession>A0A6M8B2N5</accession>
<keyword evidence="1 2" id="KW-0315">Glutamine amidotransferase</keyword>
<dbReference type="SUPFAM" id="SSF52317">
    <property type="entry name" value="Class I glutamine amidotransferase-like"/>
    <property type="match status" value="1"/>
</dbReference>
<dbReference type="GO" id="GO:0071555">
    <property type="term" value="P:cell wall organization"/>
    <property type="evidence" value="ECO:0007669"/>
    <property type="project" value="UniProtKB-KW"/>
</dbReference>
<dbReference type="EC" id="6.3.5.13" evidence="2"/>
<evidence type="ECO:0000313" key="4">
    <source>
        <dbReference type="EMBL" id="QKD78977.1"/>
    </source>
</evidence>
<dbReference type="GO" id="GO:0009236">
    <property type="term" value="P:cobalamin biosynthetic process"/>
    <property type="evidence" value="ECO:0007669"/>
    <property type="project" value="InterPro"/>
</dbReference>
<keyword evidence="2" id="KW-0133">Cell shape</keyword>
<comment type="function">
    <text evidence="2">The lipid II isoglutaminyl synthase complex catalyzes the formation of alpha-D-isoglutamine in the cell wall lipid II stem peptide. The GatD subunit catalyzes the hydrolysis of glutamine to glutamate and ammonia. The resulting ammonia molecule is channeled to the active site of MurT.</text>
</comment>
<dbReference type="HAMAP" id="MF_02213">
    <property type="entry name" value="Lipid_II_synth_GatD"/>
    <property type="match status" value="1"/>
</dbReference>
<dbReference type="EC" id="3.5.1.2" evidence="2"/>